<dbReference type="EC" id="2.7.7.60" evidence="7"/>
<dbReference type="PANTHER" id="PTHR32125">
    <property type="entry name" value="2-C-METHYL-D-ERYTHRITOL 4-PHOSPHATE CYTIDYLYLTRANSFERASE, CHLOROPLASTIC"/>
    <property type="match status" value="1"/>
</dbReference>
<proteinExistence type="inferred from homology"/>
<dbReference type="InterPro" id="IPR018294">
    <property type="entry name" value="ISPD_synthase_CS"/>
</dbReference>
<dbReference type="InterPro" id="IPR034683">
    <property type="entry name" value="IspD/TarI"/>
</dbReference>
<evidence type="ECO:0000256" key="4">
    <source>
        <dbReference type="ARBA" id="ARBA00022679"/>
    </source>
</evidence>
<comment type="catalytic activity">
    <reaction evidence="1 7">
        <text>2-C-methyl-D-erythritol 4-phosphate + CTP + H(+) = 4-CDP-2-C-methyl-D-erythritol + diphosphate</text>
        <dbReference type="Rhea" id="RHEA:13429"/>
        <dbReference type="ChEBI" id="CHEBI:15378"/>
        <dbReference type="ChEBI" id="CHEBI:33019"/>
        <dbReference type="ChEBI" id="CHEBI:37563"/>
        <dbReference type="ChEBI" id="CHEBI:57823"/>
        <dbReference type="ChEBI" id="CHEBI:58262"/>
        <dbReference type="EC" id="2.7.7.60"/>
    </reaction>
</comment>
<feature type="site" description="Transition state stabilizer" evidence="7">
    <location>
        <position position="23"/>
    </location>
</feature>
<dbReference type="PROSITE" id="PS01295">
    <property type="entry name" value="ISPD"/>
    <property type="match status" value="1"/>
</dbReference>
<dbReference type="SUPFAM" id="SSF53448">
    <property type="entry name" value="Nucleotide-diphospho-sugar transferases"/>
    <property type="match status" value="1"/>
</dbReference>
<evidence type="ECO:0000256" key="6">
    <source>
        <dbReference type="ARBA" id="ARBA00023229"/>
    </source>
</evidence>
<sequence length="236" mass="24223">MSASAQHTEPVVAIVVAAGSGSRLGASVPKALVLLDGVALVRRCVDNLAEAGVERVVVTIPAGFEDDFAGALQGADTQVTCVVGGGRRQDSVRLGLRALGHLPGTTLVLVHDAARPLVPAVVVGRVLQALRDGAVAVVPTLPVVDSIRRSAAGTSSVVDRSRLRAVQTPQGFRLDELVRGHTHIELAGLEVTDDAAACEALGLPVVLVEGHRHALKITEPVDMLLAAAILAAEGTP</sequence>
<feature type="site" description="Transition state stabilizer" evidence="7">
    <location>
        <position position="30"/>
    </location>
</feature>
<evidence type="ECO:0000256" key="7">
    <source>
        <dbReference type="HAMAP-Rule" id="MF_00108"/>
    </source>
</evidence>
<comment type="similarity">
    <text evidence="3 7">Belongs to the IspD/TarI cytidylyltransferase family. IspD subfamily.</text>
</comment>
<gene>
    <name evidence="7 8" type="primary">ispD</name>
    <name evidence="8" type="ORF">EAX62_05620</name>
</gene>
<comment type="caution">
    <text evidence="8">The sequence shown here is derived from an EMBL/GenBank/DDBJ whole genome shotgun (WGS) entry which is preliminary data.</text>
</comment>
<dbReference type="InterPro" id="IPR029044">
    <property type="entry name" value="Nucleotide-diphossugar_trans"/>
</dbReference>
<keyword evidence="9" id="KW-1185">Reference proteome</keyword>
<accession>A0A3M0GAR5</accession>
<evidence type="ECO:0000256" key="1">
    <source>
        <dbReference type="ARBA" id="ARBA00001282"/>
    </source>
</evidence>
<dbReference type="HAMAP" id="MF_00108">
    <property type="entry name" value="IspD"/>
    <property type="match status" value="1"/>
</dbReference>
<dbReference type="OrthoDB" id="9802561at2"/>
<keyword evidence="6 7" id="KW-0414">Isoprene biosynthesis</keyword>
<comment type="function">
    <text evidence="7">Catalyzes the formation of 4-diphosphocytidyl-2-C-methyl-D-erythritol from CTP and 2-C-methyl-D-erythritol 4-phosphate (MEP).</text>
</comment>
<evidence type="ECO:0000256" key="2">
    <source>
        <dbReference type="ARBA" id="ARBA00004787"/>
    </source>
</evidence>
<dbReference type="Pfam" id="PF01128">
    <property type="entry name" value="IspD"/>
    <property type="match status" value="1"/>
</dbReference>
<feature type="site" description="Positions MEP for the nucleophilic attack" evidence="7">
    <location>
        <position position="216"/>
    </location>
</feature>
<keyword evidence="5 7" id="KW-0548">Nucleotidyltransferase</keyword>
<dbReference type="GO" id="GO:0019288">
    <property type="term" value="P:isopentenyl diphosphate biosynthetic process, methylerythritol 4-phosphate pathway"/>
    <property type="evidence" value="ECO:0007669"/>
    <property type="project" value="UniProtKB-UniRule"/>
</dbReference>
<keyword evidence="4 7" id="KW-0808">Transferase</keyword>
<feature type="site" description="Positions MEP for the nucleophilic attack" evidence="7">
    <location>
        <position position="160"/>
    </location>
</feature>
<dbReference type="CDD" id="cd02516">
    <property type="entry name" value="CDP-ME_synthetase"/>
    <property type="match status" value="1"/>
</dbReference>
<dbReference type="FunFam" id="3.90.550.10:FF:000003">
    <property type="entry name" value="2-C-methyl-D-erythritol 4-phosphate cytidylyltransferase"/>
    <property type="match status" value="1"/>
</dbReference>
<dbReference type="UniPathway" id="UPA00056">
    <property type="reaction ID" value="UER00093"/>
</dbReference>
<evidence type="ECO:0000256" key="3">
    <source>
        <dbReference type="ARBA" id="ARBA00009789"/>
    </source>
</evidence>
<dbReference type="GO" id="GO:0050518">
    <property type="term" value="F:2-C-methyl-D-erythritol 4-phosphate cytidylyltransferase activity"/>
    <property type="evidence" value="ECO:0007669"/>
    <property type="project" value="UniProtKB-UniRule"/>
</dbReference>
<evidence type="ECO:0000256" key="5">
    <source>
        <dbReference type="ARBA" id="ARBA00022695"/>
    </source>
</evidence>
<evidence type="ECO:0000313" key="9">
    <source>
        <dbReference type="Proteomes" id="UP000275256"/>
    </source>
</evidence>
<organism evidence="8 9">
    <name type="scientific">Tessaracoccus antarcticus</name>
    <dbReference type="NCBI Taxonomy" id="2479848"/>
    <lineage>
        <taxon>Bacteria</taxon>
        <taxon>Bacillati</taxon>
        <taxon>Actinomycetota</taxon>
        <taxon>Actinomycetes</taxon>
        <taxon>Propionibacteriales</taxon>
        <taxon>Propionibacteriaceae</taxon>
        <taxon>Tessaracoccus</taxon>
    </lineage>
</organism>
<comment type="pathway">
    <text evidence="2 7">Isoprenoid biosynthesis; isopentenyl diphosphate biosynthesis via DXP pathway; isopentenyl diphosphate from 1-deoxy-D-xylulose 5-phosphate: step 2/6.</text>
</comment>
<dbReference type="InterPro" id="IPR001228">
    <property type="entry name" value="IspD"/>
</dbReference>
<dbReference type="NCBIfam" id="TIGR00453">
    <property type="entry name" value="ispD"/>
    <property type="match status" value="1"/>
</dbReference>
<protein>
    <recommendedName>
        <fullName evidence="7">2-C-methyl-D-erythritol 4-phosphate cytidylyltransferase</fullName>
        <ecNumber evidence="7">2.7.7.60</ecNumber>
    </recommendedName>
    <alternativeName>
        <fullName evidence="7">4-diphosphocytidyl-2C-methyl-D-erythritol synthase</fullName>
    </alternativeName>
    <alternativeName>
        <fullName evidence="7">MEP cytidylyltransferase</fullName>
        <shortName evidence="7">MCT</shortName>
    </alternativeName>
</protein>
<evidence type="ECO:0000313" key="8">
    <source>
        <dbReference type="EMBL" id="RMB62061.1"/>
    </source>
</evidence>
<dbReference type="AlphaFoldDB" id="A0A3M0GAR5"/>
<dbReference type="EMBL" id="REFW01000001">
    <property type="protein sequence ID" value="RMB62061.1"/>
    <property type="molecule type" value="Genomic_DNA"/>
</dbReference>
<dbReference type="Proteomes" id="UP000275256">
    <property type="component" value="Unassembled WGS sequence"/>
</dbReference>
<dbReference type="Gene3D" id="3.90.550.10">
    <property type="entry name" value="Spore Coat Polysaccharide Biosynthesis Protein SpsA, Chain A"/>
    <property type="match status" value="1"/>
</dbReference>
<name>A0A3M0GAR5_9ACTN</name>
<dbReference type="PANTHER" id="PTHR32125:SF4">
    <property type="entry name" value="2-C-METHYL-D-ERYTHRITOL 4-PHOSPHATE CYTIDYLYLTRANSFERASE, CHLOROPLASTIC"/>
    <property type="match status" value="1"/>
</dbReference>
<reference evidence="8 9" key="1">
    <citation type="submission" date="2018-10" db="EMBL/GenBank/DDBJ databases">
        <title>Tessaracoccus antarcticuss sp. nov., isolated from sediment.</title>
        <authorList>
            <person name="Zhou L.Y."/>
            <person name="Du Z.J."/>
        </authorList>
    </citation>
    <scope>NUCLEOTIDE SEQUENCE [LARGE SCALE GENOMIC DNA]</scope>
    <source>
        <strain evidence="8 9">JDX10</strain>
    </source>
</reference>
<dbReference type="InterPro" id="IPR050088">
    <property type="entry name" value="IspD/TarI_cytidylyltransf_bact"/>
</dbReference>